<accession>Q7RGD7</accession>
<organism evidence="2 3">
    <name type="scientific">Plasmodium yoelii yoelii</name>
    <dbReference type="NCBI Taxonomy" id="73239"/>
    <lineage>
        <taxon>Eukaryota</taxon>
        <taxon>Sar</taxon>
        <taxon>Alveolata</taxon>
        <taxon>Apicomplexa</taxon>
        <taxon>Aconoidasida</taxon>
        <taxon>Haemosporida</taxon>
        <taxon>Plasmodiidae</taxon>
        <taxon>Plasmodium</taxon>
        <taxon>Plasmodium (Vinckeia)</taxon>
    </lineage>
</organism>
<comment type="caution">
    <text evidence="2">The sequence shown here is derived from an EMBL/GenBank/DDBJ whole genome shotgun (WGS) entry which is preliminary data.</text>
</comment>
<protein>
    <submittedName>
        <fullName evidence="2">Uncharacterized protein</fullName>
    </submittedName>
</protein>
<evidence type="ECO:0000256" key="1">
    <source>
        <dbReference type="SAM" id="Phobius"/>
    </source>
</evidence>
<dbReference type="AlphaFoldDB" id="Q7RGD7"/>
<gene>
    <name evidence="2" type="ORF">PY04410</name>
</gene>
<dbReference type="PaxDb" id="73239-Q7RGD7"/>
<name>Q7RGD7_PLAYO</name>
<keyword evidence="1" id="KW-0812">Transmembrane</keyword>
<proteinExistence type="predicted"/>
<dbReference type="Proteomes" id="UP000008553">
    <property type="component" value="Unassembled WGS sequence"/>
</dbReference>
<sequence>MYTKDKMEINNIDKLINDKIKKENIFESNFVKLNNNFSIYKLSYLYFNDKLKRIRLDYNFHLILSNKIRYKKQNKKNLEKKNKQNMSILEDTEQNFFHIYERLFLLYVSHFKYYIFSFFLYFYIKYTNTSYLVDSNKNEPYYHNNRNSTNKSRSNRSSNSFEFLYNHDDNLKNLSSVISHILTFINNVLNNLNNLLNEKKISIDKDKSLQGENSEHKIYTIKIINKMLKTKLFFKYIKIEHIDLTLSCIVLVNIYSQDYAHSYFYLNNIYTNLMHAFPKYNASISLWKHCKDCF</sequence>
<keyword evidence="1" id="KW-1133">Transmembrane helix</keyword>
<dbReference type="InParanoid" id="Q7RGD7"/>
<keyword evidence="1" id="KW-0472">Membrane</keyword>
<evidence type="ECO:0000313" key="3">
    <source>
        <dbReference type="Proteomes" id="UP000008553"/>
    </source>
</evidence>
<evidence type="ECO:0000313" key="2">
    <source>
        <dbReference type="EMBL" id="EAA16269.1"/>
    </source>
</evidence>
<reference evidence="2 3" key="1">
    <citation type="journal article" date="2002" name="Nature">
        <title>Genome sequence and comparative analysis of the model rodent malaria parasite Plasmodium yoelii yoelii.</title>
        <authorList>
            <person name="Carlton J.M."/>
            <person name="Angiuoli S.V."/>
            <person name="Suh B.B."/>
            <person name="Kooij T.W."/>
            <person name="Pertea M."/>
            <person name="Silva J.C."/>
            <person name="Ermolaeva M.D."/>
            <person name="Allen J.E."/>
            <person name="Selengut J.D."/>
            <person name="Koo H.L."/>
            <person name="Peterson J.D."/>
            <person name="Pop M."/>
            <person name="Kosack D.S."/>
            <person name="Shumway M.F."/>
            <person name="Bidwell S.L."/>
            <person name="Shallom S.J."/>
            <person name="van Aken S.E."/>
            <person name="Riedmuller S.B."/>
            <person name="Feldblyum T.V."/>
            <person name="Cho J.K."/>
            <person name="Quackenbush J."/>
            <person name="Sedegah M."/>
            <person name="Shoaibi A."/>
            <person name="Cummings L.M."/>
            <person name="Florens L."/>
            <person name="Yates J.R."/>
            <person name="Raine J.D."/>
            <person name="Sinden R.E."/>
            <person name="Harris M.A."/>
            <person name="Cunningham D.A."/>
            <person name="Preiser P.R."/>
            <person name="Bergman L.W."/>
            <person name="Vaidya A.B."/>
            <person name="van Lin L.H."/>
            <person name="Janse C.J."/>
            <person name="Waters A.P."/>
            <person name="Smith H.O."/>
            <person name="White O.R."/>
            <person name="Salzberg S.L."/>
            <person name="Venter J.C."/>
            <person name="Fraser C.M."/>
            <person name="Hoffman S.L."/>
            <person name="Gardner M.J."/>
            <person name="Carucci D.J."/>
        </authorList>
    </citation>
    <scope>NUCLEOTIDE SEQUENCE [LARGE SCALE GENOMIC DNA]</scope>
    <source>
        <strain evidence="2 3">17XNL</strain>
    </source>
</reference>
<dbReference type="EMBL" id="AABL01001336">
    <property type="protein sequence ID" value="EAA16269.1"/>
    <property type="molecule type" value="Genomic_DNA"/>
</dbReference>
<feature type="transmembrane region" description="Helical" evidence="1">
    <location>
        <begin position="104"/>
        <end position="124"/>
    </location>
</feature>
<keyword evidence="3" id="KW-1185">Reference proteome</keyword>